<keyword evidence="2" id="KW-1133">Transmembrane helix</keyword>
<dbReference type="Proteomes" id="UP000515145">
    <property type="component" value="Chromosome 4"/>
</dbReference>
<keyword evidence="3" id="KW-1185">Reference proteome</keyword>
<proteinExistence type="predicted"/>
<evidence type="ECO:0000256" key="2">
    <source>
        <dbReference type="SAM" id="Phobius"/>
    </source>
</evidence>
<sequence length="204" mass="22415">MCRENPHTLAAGIRSDSNKCNQCLMSHVSMYRCLSSSDTQARNTSIVYDEANDNKHLWKKPNLQDPLPPCSSTSPPPANRCIVCMNQIVHAVCNEVVQNLKLIMETGENNVPFSDSACPALHSPNTTTNVSPGPGLSPSVIPTVIVIVLVGVLVMILIVWFLRRTRGRKEGSRQSSRSDQGVKTPREDLTLDDPPVKQSMLEIP</sequence>
<dbReference type="RefSeq" id="XP_028259127.1">
    <property type="nucleotide sequence ID" value="XM_028403326.1"/>
</dbReference>
<dbReference type="InParanoid" id="A0A6P7I8A6"/>
<feature type="transmembrane region" description="Helical" evidence="2">
    <location>
        <begin position="140"/>
        <end position="162"/>
    </location>
</feature>
<protein>
    <submittedName>
        <fullName evidence="4">Uncharacterized protein LOC114434260</fullName>
    </submittedName>
</protein>
<dbReference type="GeneID" id="114434260"/>
<organism evidence="3 4">
    <name type="scientific">Parambassis ranga</name>
    <name type="common">Indian glassy fish</name>
    <dbReference type="NCBI Taxonomy" id="210632"/>
    <lineage>
        <taxon>Eukaryota</taxon>
        <taxon>Metazoa</taxon>
        <taxon>Chordata</taxon>
        <taxon>Craniata</taxon>
        <taxon>Vertebrata</taxon>
        <taxon>Euteleostomi</taxon>
        <taxon>Actinopterygii</taxon>
        <taxon>Neopterygii</taxon>
        <taxon>Teleostei</taxon>
        <taxon>Neoteleostei</taxon>
        <taxon>Acanthomorphata</taxon>
        <taxon>Ovalentaria</taxon>
        <taxon>Ambassidae</taxon>
        <taxon>Parambassis</taxon>
    </lineage>
</organism>
<name>A0A6P7I8A6_9TELE</name>
<feature type="region of interest" description="Disordered" evidence="1">
    <location>
        <begin position="169"/>
        <end position="204"/>
    </location>
</feature>
<keyword evidence="2" id="KW-0472">Membrane</keyword>
<evidence type="ECO:0000313" key="3">
    <source>
        <dbReference type="Proteomes" id="UP000515145"/>
    </source>
</evidence>
<evidence type="ECO:0000256" key="1">
    <source>
        <dbReference type="SAM" id="MobiDB-lite"/>
    </source>
</evidence>
<gene>
    <name evidence="4" type="primary">LOC114434260</name>
</gene>
<keyword evidence="2" id="KW-0812">Transmembrane</keyword>
<evidence type="ECO:0000313" key="4">
    <source>
        <dbReference type="RefSeq" id="XP_028259127.1"/>
    </source>
</evidence>
<reference evidence="4" key="1">
    <citation type="submission" date="2025-08" db="UniProtKB">
        <authorList>
            <consortium name="RefSeq"/>
        </authorList>
    </citation>
    <scope>IDENTIFICATION</scope>
</reference>
<accession>A0A6P7I8A6</accession>
<dbReference type="AlphaFoldDB" id="A0A6P7I8A6"/>